<name>A0A9N9B3V0_9GLOM</name>
<feature type="transmembrane region" description="Helical" evidence="1">
    <location>
        <begin position="238"/>
        <end position="258"/>
    </location>
</feature>
<sequence length="317" mass="36035">MHPLLRKLLNFELPIPAFVVGCFPAIFTIGASPKGKLPQKLMRTLRCLACPFLGLFYTCNIKNDETALYWLPKSCFIGVDGSNIPYKPFGHHAMEMKYSDANRAVLEKLEDCMTNASVMERFSSLASAYYIILGLIVGISRVLVPSICEDWPYIPLALAWTLPAIYRRTVNARLLVDDPKVAIGDGKITMQKFVYDEDREHMHSCVVLTVLASIAVPWLSVILAYFTPPKGFFCRSKYLTVFCTIWTFNCIVAYIHHWVGENNKLVNRIIRIWFSACGVGIAMLLIVLGLLSIEREWWIRLFGETCGNTCHEKKFTF</sequence>
<feature type="transmembrane region" description="Helical" evidence="1">
    <location>
        <begin position="206"/>
        <end position="226"/>
    </location>
</feature>
<evidence type="ECO:0000313" key="2">
    <source>
        <dbReference type="EMBL" id="CAG8551556.1"/>
    </source>
</evidence>
<proteinExistence type="predicted"/>
<organism evidence="2 3">
    <name type="scientific">Ambispora gerdemannii</name>
    <dbReference type="NCBI Taxonomy" id="144530"/>
    <lineage>
        <taxon>Eukaryota</taxon>
        <taxon>Fungi</taxon>
        <taxon>Fungi incertae sedis</taxon>
        <taxon>Mucoromycota</taxon>
        <taxon>Glomeromycotina</taxon>
        <taxon>Glomeromycetes</taxon>
        <taxon>Archaeosporales</taxon>
        <taxon>Ambisporaceae</taxon>
        <taxon>Ambispora</taxon>
    </lineage>
</organism>
<comment type="caution">
    <text evidence="2">The sequence shown here is derived from an EMBL/GenBank/DDBJ whole genome shotgun (WGS) entry which is preliminary data.</text>
</comment>
<keyword evidence="1" id="KW-0812">Transmembrane</keyword>
<reference evidence="2" key="1">
    <citation type="submission" date="2021-06" db="EMBL/GenBank/DDBJ databases">
        <authorList>
            <person name="Kallberg Y."/>
            <person name="Tangrot J."/>
            <person name="Rosling A."/>
        </authorList>
    </citation>
    <scope>NUCLEOTIDE SEQUENCE</scope>
    <source>
        <strain evidence="2">MT106</strain>
    </source>
</reference>
<gene>
    <name evidence="2" type="ORF">AGERDE_LOCUS6693</name>
</gene>
<keyword evidence="3" id="KW-1185">Reference proteome</keyword>
<keyword evidence="1" id="KW-0472">Membrane</keyword>
<dbReference type="EMBL" id="CAJVPL010001083">
    <property type="protein sequence ID" value="CAG8551556.1"/>
    <property type="molecule type" value="Genomic_DNA"/>
</dbReference>
<feature type="transmembrane region" description="Helical" evidence="1">
    <location>
        <begin position="128"/>
        <end position="147"/>
    </location>
</feature>
<dbReference type="AlphaFoldDB" id="A0A9N9B3V0"/>
<dbReference type="OrthoDB" id="2390474at2759"/>
<accession>A0A9N9B3V0</accession>
<feature type="transmembrane region" description="Helical" evidence="1">
    <location>
        <begin position="270"/>
        <end position="291"/>
    </location>
</feature>
<dbReference type="Proteomes" id="UP000789831">
    <property type="component" value="Unassembled WGS sequence"/>
</dbReference>
<protein>
    <submittedName>
        <fullName evidence="2">5001_t:CDS:1</fullName>
    </submittedName>
</protein>
<evidence type="ECO:0000256" key="1">
    <source>
        <dbReference type="SAM" id="Phobius"/>
    </source>
</evidence>
<keyword evidence="1" id="KW-1133">Transmembrane helix</keyword>
<evidence type="ECO:0000313" key="3">
    <source>
        <dbReference type="Proteomes" id="UP000789831"/>
    </source>
</evidence>
<feature type="transmembrane region" description="Helical" evidence="1">
    <location>
        <begin position="13"/>
        <end position="33"/>
    </location>
</feature>